<organism evidence="1 2">
    <name type="scientific">Thioalbus denitrificans</name>
    <dbReference type="NCBI Taxonomy" id="547122"/>
    <lineage>
        <taxon>Bacteria</taxon>
        <taxon>Pseudomonadati</taxon>
        <taxon>Pseudomonadota</taxon>
        <taxon>Gammaproteobacteria</taxon>
        <taxon>Chromatiales</taxon>
        <taxon>Ectothiorhodospiraceae</taxon>
        <taxon>Thioalbus</taxon>
    </lineage>
</organism>
<evidence type="ECO:0000313" key="1">
    <source>
        <dbReference type="EMBL" id="RCX33141.1"/>
    </source>
</evidence>
<dbReference type="OrthoDB" id="5623992at2"/>
<keyword evidence="2" id="KW-1185">Reference proteome</keyword>
<gene>
    <name evidence="1" type="ORF">DFQ59_101440</name>
</gene>
<dbReference type="Proteomes" id="UP000252707">
    <property type="component" value="Unassembled WGS sequence"/>
</dbReference>
<sequence>MTSIPNFTDTELWIIRTTLKERYGREPELQFADAELRLDPIKPVLTECPTVVWQGHDATFAIFKTGEGRYRAQFFYNVREQYGTGVDEFGDISECVTTLLQTQADQYSNRQS</sequence>
<evidence type="ECO:0000313" key="2">
    <source>
        <dbReference type="Proteomes" id="UP000252707"/>
    </source>
</evidence>
<proteinExistence type="predicted"/>
<dbReference type="AlphaFoldDB" id="A0A369CHV5"/>
<protein>
    <submittedName>
        <fullName evidence="1">Uncharacterized protein</fullName>
    </submittedName>
</protein>
<comment type="caution">
    <text evidence="1">The sequence shown here is derived from an EMBL/GenBank/DDBJ whole genome shotgun (WGS) entry which is preliminary data.</text>
</comment>
<reference evidence="1 2" key="1">
    <citation type="submission" date="2018-07" db="EMBL/GenBank/DDBJ databases">
        <title>Genomic Encyclopedia of Type Strains, Phase IV (KMG-IV): sequencing the most valuable type-strain genomes for metagenomic binning, comparative biology and taxonomic classification.</title>
        <authorList>
            <person name="Goeker M."/>
        </authorList>
    </citation>
    <scope>NUCLEOTIDE SEQUENCE [LARGE SCALE GENOMIC DNA]</scope>
    <source>
        <strain evidence="1 2">DSM 26407</strain>
    </source>
</reference>
<accession>A0A369CHV5</accession>
<name>A0A369CHV5_9GAMM</name>
<dbReference type="RefSeq" id="WP_114278014.1">
    <property type="nucleotide sequence ID" value="NZ_QPJY01000001.1"/>
</dbReference>
<dbReference type="EMBL" id="QPJY01000001">
    <property type="protein sequence ID" value="RCX33141.1"/>
    <property type="molecule type" value="Genomic_DNA"/>
</dbReference>